<dbReference type="EMBL" id="LCKF01000036">
    <property type="protein sequence ID" value="KKT90535.1"/>
    <property type="molecule type" value="Genomic_DNA"/>
</dbReference>
<gene>
    <name evidence="3" type="ORF">UW92_C0036G0003</name>
</gene>
<proteinExistence type="predicted"/>
<feature type="active site" description="Tele-UMP-histidine intermediate" evidence="1">
    <location>
        <position position="178"/>
    </location>
</feature>
<dbReference type="Proteomes" id="UP000033966">
    <property type="component" value="Unassembled WGS sequence"/>
</dbReference>
<dbReference type="InterPro" id="IPR053177">
    <property type="entry name" value="ADP-glucose_phosphorylase"/>
</dbReference>
<comment type="caution">
    <text evidence="3">The sequence shown here is derived from an EMBL/GenBank/DDBJ whole genome shotgun (WGS) entry which is preliminary data.</text>
</comment>
<dbReference type="GO" id="GO:0006012">
    <property type="term" value="P:galactose metabolic process"/>
    <property type="evidence" value="ECO:0007669"/>
    <property type="project" value="InterPro"/>
</dbReference>
<dbReference type="InterPro" id="IPR032576">
    <property type="entry name" value="DUF4921"/>
</dbReference>
<dbReference type="InterPro" id="IPR036265">
    <property type="entry name" value="HIT-like_sf"/>
</dbReference>
<dbReference type="GO" id="GO:0008270">
    <property type="term" value="F:zinc ion binding"/>
    <property type="evidence" value="ECO:0007669"/>
    <property type="project" value="InterPro"/>
</dbReference>
<dbReference type="Gene3D" id="3.30.428.10">
    <property type="entry name" value="HIT-like"/>
    <property type="match status" value="2"/>
</dbReference>
<accession>A0A0G1L445</accession>
<protein>
    <submittedName>
        <fullName evidence="3">Galactose-1-phosphate uridylyltransferase</fullName>
    </submittedName>
</protein>
<evidence type="ECO:0000256" key="1">
    <source>
        <dbReference type="PIRSR" id="PIRSR000808-1"/>
    </source>
</evidence>
<dbReference type="PANTHER" id="PTHR42763">
    <property type="entry name" value="ADP-GLUCOSE PHOSPHORYLASE"/>
    <property type="match status" value="1"/>
</dbReference>
<dbReference type="SUPFAM" id="SSF54197">
    <property type="entry name" value="HIT-like"/>
    <property type="match status" value="2"/>
</dbReference>
<dbReference type="GO" id="GO:0008108">
    <property type="term" value="F:UDP-glucose:hexose-1-phosphate uridylyltransferase activity"/>
    <property type="evidence" value="ECO:0007669"/>
    <property type="project" value="InterPro"/>
</dbReference>
<dbReference type="PANTHER" id="PTHR42763:SF2">
    <property type="entry name" value="ADP-GLUCOSE PHOSPHORYLASE"/>
    <property type="match status" value="1"/>
</dbReference>
<keyword evidence="3" id="KW-0808">Transferase</keyword>
<dbReference type="AlphaFoldDB" id="A0A0G1L445"/>
<dbReference type="PIRSF" id="PIRSF000808">
    <property type="entry name" value="GalT"/>
    <property type="match status" value="1"/>
</dbReference>
<name>A0A0G1L445_9BACT</name>
<dbReference type="InterPro" id="IPR001937">
    <property type="entry name" value="GalP_UDPtransf1"/>
</dbReference>
<sequence>MKKNISEFRRDIISGEWILIAPGRAKRPEEFKKKGMSRKRTPITKCPFEHPFENVNDTIILEYSKKGTQVPSGEERKGNDWSMLVLQNKYPAVRHALRKPSVERKRFFETVEGAGHHDLLITKDHDKNFPALSKTRAFNVLQAFRDRYLMFFGGKETAYVSMFQNWGPKAGASVFHPHYQMMAIPVVPPDVQRSLEGSRRYFRARGKCPHCDMIRWERKQKKRILFETEYAIALTPFVSRDAFEIRIFPKRHRPYFENTPDAELADMAGALQEALQRTKGNLGDPDYNFFIHTAPIEHKERHKHYHWHIEIYPIFNVHAGFEMETGLIINPVDPDVAAKTLRR</sequence>
<dbReference type="Pfam" id="PF16268">
    <property type="entry name" value="DUF4921"/>
    <property type="match status" value="1"/>
</dbReference>
<evidence type="ECO:0000313" key="3">
    <source>
        <dbReference type="EMBL" id="KKT90535.1"/>
    </source>
</evidence>
<evidence type="ECO:0000259" key="2">
    <source>
        <dbReference type="Pfam" id="PF16268"/>
    </source>
</evidence>
<evidence type="ECO:0000313" key="4">
    <source>
        <dbReference type="Proteomes" id="UP000033966"/>
    </source>
</evidence>
<organism evidence="3 4">
    <name type="scientific">Candidatus Jorgensenbacteria bacterium GW2011_GWA2_45_13</name>
    <dbReference type="NCBI Taxonomy" id="1618662"/>
    <lineage>
        <taxon>Bacteria</taxon>
        <taxon>Candidatus Joergenseniibacteriota</taxon>
    </lineage>
</organism>
<keyword evidence="3" id="KW-0548">Nucleotidyltransferase</keyword>
<feature type="domain" description="DUF4921" evidence="2">
    <location>
        <begin position="155"/>
        <end position="335"/>
    </location>
</feature>
<reference evidence="3 4" key="1">
    <citation type="journal article" date="2015" name="Nature">
        <title>rRNA introns, odd ribosomes, and small enigmatic genomes across a large radiation of phyla.</title>
        <authorList>
            <person name="Brown C.T."/>
            <person name="Hug L.A."/>
            <person name="Thomas B.C."/>
            <person name="Sharon I."/>
            <person name="Castelle C.J."/>
            <person name="Singh A."/>
            <person name="Wilkins M.J."/>
            <person name="Williams K.H."/>
            <person name="Banfield J.F."/>
        </authorList>
    </citation>
    <scope>NUCLEOTIDE SEQUENCE [LARGE SCALE GENOMIC DNA]</scope>
</reference>